<dbReference type="Pfam" id="PF04221">
    <property type="entry name" value="RelB"/>
    <property type="match status" value="1"/>
</dbReference>
<sequence>MVPVAYTPTITIRIDPELKFEAESVFRGFGLSMTEAIRIFLHKAVMVGGFPFPVRALKFQATTEKIMITNESEYYAPNDIVDDDEFPWDYFESRRINGAVQ</sequence>
<dbReference type="Proteomes" id="UP001288320">
    <property type="component" value="Unassembled WGS sequence"/>
</dbReference>
<dbReference type="AlphaFoldDB" id="A0AAW9HEP0"/>
<dbReference type="InterPro" id="IPR007337">
    <property type="entry name" value="RelB/DinJ"/>
</dbReference>
<evidence type="ECO:0000313" key="2">
    <source>
        <dbReference type="Proteomes" id="UP001288320"/>
    </source>
</evidence>
<reference evidence="1" key="1">
    <citation type="submission" date="2023-10" db="EMBL/GenBank/DDBJ databases">
        <title>Whole Genome based description of the genera Actinobaculum and Actinotignum reveals a complex phylogenetic relationship within the species included in the genus Actinotignum.</title>
        <authorList>
            <person name="Jensen C.S."/>
            <person name="Dargis R."/>
            <person name="Kemp M."/>
            <person name="Christensen J.J."/>
        </authorList>
    </citation>
    <scope>NUCLEOTIDE SEQUENCE</scope>
    <source>
        <strain evidence="1">SLA_B245</strain>
    </source>
</reference>
<dbReference type="RefSeq" id="WP_051106956.1">
    <property type="nucleotide sequence ID" value="NZ_JASOHT010000037.1"/>
</dbReference>
<organism evidence="1 2">
    <name type="scientific">Actinotignum timonense</name>
    <dbReference type="NCBI Taxonomy" id="1870995"/>
    <lineage>
        <taxon>Bacteria</taxon>
        <taxon>Bacillati</taxon>
        <taxon>Actinomycetota</taxon>
        <taxon>Actinomycetes</taxon>
        <taxon>Actinomycetales</taxon>
        <taxon>Actinomycetaceae</taxon>
        <taxon>Actinotignum</taxon>
    </lineage>
</organism>
<comment type="caution">
    <text evidence="1">The sequence shown here is derived from an EMBL/GenBank/DDBJ whole genome shotgun (WGS) entry which is preliminary data.</text>
</comment>
<dbReference type="InterPro" id="IPR013321">
    <property type="entry name" value="Arc_rbn_hlx_hlx"/>
</dbReference>
<dbReference type="Gene3D" id="1.10.1220.10">
    <property type="entry name" value="Met repressor-like"/>
    <property type="match status" value="1"/>
</dbReference>
<dbReference type="EMBL" id="JAWNFV010000025">
    <property type="protein sequence ID" value="MDY5141439.1"/>
    <property type="molecule type" value="Genomic_DNA"/>
</dbReference>
<accession>A0AAW9HEP0</accession>
<evidence type="ECO:0000313" key="1">
    <source>
        <dbReference type="EMBL" id="MDY5141439.1"/>
    </source>
</evidence>
<dbReference type="GO" id="GO:0006355">
    <property type="term" value="P:regulation of DNA-templated transcription"/>
    <property type="evidence" value="ECO:0007669"/>
    <property type="project" value="InterPro"/>
</dbReference>
<proteinExistence type="predicted"/>
<name>A0AAW9HEP0_9ACTO</name>
<gene>
    <name evidence="1" type="ORF">R6G74_08990</name>
</gene>
<protein>
    <submittedName>
        <fullName evidence="1">Type II toxin-antitoxin system RelB/DinJ family antitoxin</fullName>
    </submittedName>
</protein>
<dbReference type="NCBIfam" id="TIGR02384">
    <property type="entry name" value="RelB_DinJ"/>
    <property type="match status" value="1"/>
</dbReference>